<evidence type="ECO:0000256" key="12">
    <source>
        <dbReference type="ARBA" id="ARBA00047761"/>
    </source>
</evidence>
<evidence type="ECO:0000256" key="5">
    <source>
        <dbReference type="ARBA" id="ARBA00022741"/>
    </source>
</evidence>
<comment type="caution">
    <text evidence="17">The sequence shown here is derived from an EMBL/GenBank/DDBJ whole genome shotgun (WGS) entry which is preliminary data.</text>
</comment>
<sequence>MIATVPVPGCLLWGPDLRVAPNEAFVALVGDQHDGVVGRPAAQVLAEAWPVLGPAVETVTATGAGALLPDQALRLRRGPATHGVNLTCSVSAVTDDRGRVLGVVLLAVETTEQVLDRRRLELLTRLNLALADVLDPTDLADLALPVLRSAPGDLAAVDLLTPHTASSGSADSSSTVQAGRVVPYEPRLAALEPNLDGALDEALAVHASPAGEVAWVRLPSSRPGTRRPVLVVLAPAATPVAGAYRHFLELVAASLAAALDRAHAHTLEQAAGDVTRALSRALQESMLTDLPQPDHLHLHTRYVPAMDTAKIGGDWYDALVLPDGATAVVIGDVVGHDVQAAAAMGQVRAMLRTLSWAFEEPPSVILTRLDQALRDLRVTCMATVLLARIEQTPADAAVGLRRLRWSDAGHPPPLLVHPDGTAELLTARNDLLVGVHPDAPRHDHTATLPPGSTLVLYTDGLVERRDQPLSTGLETLRTTAARHADLPLPAFVDALLAHDTRTGRGTGRPHDDDVAVLAVRMHPEDRPRPPEAGPSHL</sequence>
<dbReference type="Pfam" id="PF07228">
    <property type="entry name" value="SpoIIE"/>
    <property type="match status" value="1"/>
</dbReference>
<evidence type="ECO:0000256" key="2">
    <source>
        <dbReference type="ARBA" id="ARBA00022553"/>
    </source>
</evidence>
<evidence type="ECO:0000259" key="16">
    <source>
        <dbReference type="SMART" id="SM00331"/>
    </source>
</evidence>
<dbReference type="EMBL" id="JABEMA010000023">
    <property type="protein sequence ID" value="NNH22164.1"/>
    <property type="molecule type" value="Genomic_DNA"/>
</dbReference>
<dbReference type="EC" id="3.1.3.16" evidence="1"/>
<reference evidence="17 18" key="1">
    <citation type="submission" date="2020-05" db="EMBL/GenBank/DDBJ databases">
        <title>MicrobeNet Type strains.</title>
        <authorList>
            <person name="Nicholson A.C."/>
        </authorList>
    </citation>
    <scope>NUCLEOTIDE SEQUENCE [LARGE SCALE GENOMIC DNA]</scope>
    <source>
        <strain evidence="17 18">JCM 14547</strain>
    </source>
</reference>
<keyword evidence="4" id="KW-0479">Metal-binding</keyword>
<dbReference type="InterPro" id="IPR052016">
    <property type="entry name" value="Bact_Sigma-Reg"/>
</dbReference>
<keyword evidence="11" id="KW-0464">Manganese</keyword>
<dbReference type="Gene3D" id="3.30.450.20">
    <property type="entry name" value="PAS domain"/>
    <property type="match status" value="1"/>
</dbReference>
<protein>
    <recommendedName>
        <fullName evidence="1">protein-serine/threonine phosphatase</fullName>
        <ecNumber evidence="1">3.1.3.16</ecNumber>
    </recommendedName>
    <alternativeName>
        <fullName evidence="15">Protein-serine/threonine phosphatase</fullName>
    </alternativeName>
    <alternativeName>
        <fullName evidence="14">Serine/threonine-protein kinase</fullName>
    </alternativeName>
</protein>
<keyword evidence="7" id="KW-0378">Hydrolase</keyword>
<evidence type="ECO:0000256" key="13">
    <source>
        <dbReference type="ARBA" id="ARBA00056274"/>
    </source>
</evidence>
<name>A0A849BNJ9_9ACTN</name>
<evidence type="ECO:0000256" key="6">
    <source>
        <dbReference type="ARBA" id="ARBA00022777"/>
    </source>
</evidence>
<keyword evidence="18" id="KW-1185">Reference proteome</keyword>
<evidence type="ECO:0000256" key="1">
    <source>
        <dbReference type="ARBA" id="ARBA00013081"/>
    </source>
</evidence>
<comment type="function">
    <text evidence="13">Primarily acts as an independent SigF regulator that is sensitive to the osmosensory signal, mediating the cross talk of PknD with the SigF regulon. Possesses both phosphatase and kinase activities. The kinase domain functions as a classic anti-sigma factor-like kinase to phosphorylate the anti-anti-sigma factor domain at the canonical regulatory site, and the phosphatase domain antagonizes this activity.</text>
</comment>
<evidence type="ECO:0000256" key="14">
    <source>
        <dbReference type="ARBA" id="ARBA00075117"/>
    </source>
</evidence>
<dbReference type="InterPro" id="IPR001932">
    <property type="entry name" value="PPM-type_phosphatase-like_dom"/>
</dbReference>
<accession>A0A849BNJ9</accession>
<proteinExistence type="predicted"/>
<evidence type="ECO:0000256" key="15">
    <source>
        <dbReference type="ARBA" id="ARBA00081350"/>
    </source>
</evidence>
<keyword evidence="8" id="KW-0067">ATP-binding</keyword>
<dbReference type="AlphaFoldDB" id="A0A849BNJ9"/>
<organism evidence="17 18">
    <name type="scientific">Pseudokineococcus marinus</name>
    <dbReference type="NCBI Taxonomy" id="351215"/>
    <lineage>
        <taxon>Bacteria</taxon>
        <taxon>Bacillati</taxon>
        <taxon>Actinomycetota</taxon>
        <taxon>Actinomycetes</taxon>
        <taxon>Kineosporiales</taxon>
        <taxon>Kineosporiaceae</taxon>
        <taxon>Pseudokineococcus</taxon>
    </lineage>
</organism>
<keyword evidence="10" id="KW-0904">Protein phosphatase</keyword>
<evidence type="ECO:0000256" key="4">
    <source>
        <dbReference type="ARBA" id="ARBA00022723"/>
    </source>
</evidence>
<evidence type="ECO:0000256" key="10">
    <source>
        <dbReference type="ARBA" id="ARBA00022912"/>
    </source>
</evidence>
<dbReference type="Gene3D" id="3.60.40.10">
    <property type="entry name" value="PPM-type phosphatase domain"/>
    <property type="match status" value="1"/>
</dbReference>
<evidence type="ECO:0000256" key="7">
    <source>
        <dbReference type="ARBA" id="ARBA00022801"/>
    </source>
</evidence>
<evidence type="ECO:0000313" key="17">
    <source>
        <dbReference type="EMBL" id="NNH22164.1"/>
    </source>
</evidence>
<keyword evidence="6" id="KW-0418">Kinase</keyword>
<dbReference type="SUPFAM" id="SSF81606">
    <property type="entry name" value="PP2C-like"/>
    <property type="match status" value="1"/>
</dbReference>
<dbReference type="GO" id="GO:0016301">
    <property type="term" value="F:kinase activity"/>
    <property type="evidence" value="ECO:0007669"/>
    <property type="project" value="UniProtKB-KW"/>
</dbReference>
<dbReference type="GO" id="GO:0004722">
    <property type="term" value="F:protein serine/threonine phosphatase activity"/>
    <property type="evidence" value="ECO:0007669"/>
    <property type="project" value="UniProtKB-EC"/>
</dbReference>
<dbReference type="PANTHER" id="PTHR43156:SF2">
    <property type="entry name" value="STAGE II SPORULATION PROTEIN E"/>
    <property type="match status" value="1"/>
</dbReference>
<evidence type="ECO:0000256" key="9">
    <source>
        <dbReference type="ARBA" id="ARBA00022842"/>
    </source>
</evidence>
<dbReference type="InterPro" id="IPR036457">
    <property type="entry name" value="PPM-type-like_dom_sf"/>
</dbReference>
<dbReference type="RefSeq" id="WP_171202016.1">
    <property type="nucleotide sequence ID" value="NZ_BAAANP010000046.1"/>
</dbReference>
<comment type="catalytic activity">
    <reaction evidence="12">
        <text>O-phospho-L-seryl-[protein] + H2O = L-seryl-[protein] + phosphate</text>
        <dbReference type="Rhea" id="RHEA:20629"/>
        <dbReference type="Rhea" id="RHEA-COMP:9863"/>
        <dbReference type="Rhea" id="RHEA-COMP:11604"/>
        <dbReference type="ChEBI" id="CHEBI:15377"/>
        <dbReference type="ChEBI" id="CHEBI:29999"/>
        <dbReference type="ChEBI" id="CHEBI:43474"/>
        <dbReference type="ChEBI" id="CHEBI:83421"/>
        <dbReference type="EC" id="3.1.3.16"/>
    </reaction>
</comment>
<gene>
    <name evidence="17" type="ORF">HLB09_03500</name>
</gene>
<dbReference type="GO" id="GO:0046872">
    <property type="term" value="F:metal ion binding"/>
    <property type="evidence" value="ECO:0007669"/>
    <property type="project" value="UniProtKB-KW"/>
</dbReference>
<feature type="domain" description="PPM-type phosphatase" evidence="16">
    <location>
        <begin position="297"/>
        <end position="521"/>
    </location>
</feature>
<keyword evidence="2" id="KW-0597">Phosphoprotein</keyword>
<evidence type="ECO:0000256" key="11">
    <source>
        <dbReference type="ARBA" id="ARBA00023211"/>
    </source>
</evidence>
<dbReference type="FunFam" id="3.60.40.10:FF:000005">
    <property type="entry name" value="Serine/threonine protein phosphatase"/>
    <property type="match status" value="1"/>
</dbReference>
<keyword evidence="5" id="KW-0547">Nucleotide-binding</keyword>
<evidence type="ECO:0000313" key="18">
    <source>
        <dbReference type="Proteomes" id="UP000555552"/>
    </source>
</evidence>
<dbReference type="GO" id="GO:0005524">
    <property type="term" value="F:ATP binding"/>
    <property type="evidence" value="ECO:0007669"/>
    <property type="project" value="UniProtKB-KW"/>
</dbReference>
<keyword evidence="9" id="KW-0460">Magnesium</keyword>
<dbReference type="PANTHER" id="PTHR43156">
    <property type="entry name" value="STAGE II SPORULATION PROTEIN E-RELATED"/>
    <property type="match status" value="1"/>
</dbReference>
<dbReference type="SMART" id="SM00331">
    <property type="entry name" value="PP2C_SIG"/>
    <property type="match status" value="1"/>
</dbReference>
<dbReference type="Proteomes" id="UP000555552">
    <property type="component" value="Unassembled WGS sequence"/>
</dbReference>
<evidence type="ECO:0000256" key="8">
    <source>
        <dbReference type="ARBA" id="ARBA00022840"/>
    </source>
</evidence>
<keyword evidence="3" id="KW-0808">Transferase</keyword>
<evidence type="ECO:0000256" key="3">
    <source>
        <dbReference type="ARBA" id="ARBA00022679"/>
    </source>
</evidence>